<feature type="transmembrane region" description="Helical" evidence="7">
    <location>
        <begin position="238"/>
        <end position="258"/>
    </location>
</feature>
<protein>
    <recommendedName>
        <fullName evidence="8">G-protein coupled receptors family 1 profile domain-containing protein</fullName>
    </recommendedName>
</protein>
<reference evidence="9 10" key="1">
    <citation type="journal article" date="2007" name="Science">
        <title>Sea anemone genome reveals ancestral eumetazoan gene repertoire and genomic organization.</title>
        <authorList>
            <person name="Putnam N.H."/>
            <person name="Srivastava M."/>
            <person name="Hellsten U."/>
            <person name="Dirks B."/>
            <person name="Chapman J."/>
            <person name="Salamov A."/>
            <person name="Terry A."/>
            <person name="Shapiro H."/>
            <person name="Lindquist E."/>
            <person name="Kapitonov V.V."/>
            <person name="Jurka J."/>
            <person name="Genikhovich G."/>
            <person name="Grigoriev I.V."/>
            <person name="Lucas S.M."/>
            <person name="Steele R.E."/>
            <person name="Finnerty J.R."/>
            <person name="Technau U."/>
            <person name="Martindale M.Q."/>
            <person name="Rokhsar D.S."/>
        </authorList>
    </citation>
    <scope>NUCLEOTIDE SEQUENCE [LARGE SCALE GENOMIC DNA]</scope>
    <source>
        <strain evidence="10">CH2 X CH6</strain>
    </source>
</reference>
<keyword evidence="2" id="KW-1003">Cell membrane</keyword>
<comment type="subcellular location">
    <subcellularLocation>
        <location evidence="1">Cell membrane</location>
        <topology evidence="1">Multi-pass membrane protein</topology>
    </subcellularLocation>
</comment>
<dbReference type="AlphaFoldDB" id="A7RJF2"/>
<evidence type="ECO:0000313" key="9">
    <source>
        <dbReference type="EMBL" id="EDO48367.1"/>
    </source>
</evidence>
<evidence type="ECO:0000256" key="3">
    <source>
        <dbReference type="ARBA" id="ARBA00022692"/>
    </source>
</evidence>
<dbReference type="CDD" id="cd00637">
    <property type="entry name" value="7tm_classA_rhodopsin-like"/>
    <property type="match status" value="1"/>
</dbReference>
<dbReference type="PRINTS" id="PR00237">
    <property type="entry name" value="GPCRRHODOPSN"/>
</dbReference>
<dbReference type="EMBL" id="DS469514">
    <property type="protein sequence ID" value="EDO48367.1"/>
    <property type="molecule type" value="Genomic_DNA"/>
</dbReference>
<dbReference type="PROSITE" id="PS00237">
    <property type="entry name" value="G_PROTEIN_RECEP_F1_1"/>
    <property type="match status" value="1"/>
</dbReference>
<dbReference type="eggNOG" id="KOG3656">
    <property type="taxonomic scope" value="Eukaryota"/>
</dbReference>
<feature type="transmembrane region" description="Helical" evidence="7">
    <location>
        <begin position="62"/>
        <end position="85"/>
    </location>
</feature>
<sequence length="307" mass="34053">MSSYNYSCYHFTKTVQEGQITQGEFVVVAVLNGITIIPAIVLNALVLVSIWRTPALHTPSMVLLGTLALSDFSVGILAQPLLVAWAAIELRASEWLKMYCDIATANSICTTYFGAVSLLSITAVAVDRFLALHLHLRYTVIITVKKITFVCSGMWLLAVEFGLSVILFGIRKFSIALCVVVGICAVVIIISYFKIYSVIRKHRNQIQVVAPVNTSCEDSSISNVTLSLKYRTSVRNSLYIYLAFVLCYIPCFAAFAYYDITGDNHGFATFAKISISIVLMNSGINPIIYCWKMTELRYAVRKTVPFS</sequence>
<dbReference type="PROSITE" id="PS50262">
    <property type="entry name" value="G_PROTEIN_RECEP_F1_2"/>
    <property type="match status" value="1"/>
</dbReference>
<keyword evidence="6" id="KW-0297">G-protein coupled receptor</keyword>
<feature type="domain" description="G-protein coupled receptors family 1 profile" evidence="8">
    <location>
        <begin position="42"/>
        <end position="289"/>
    </location>
</feature>
<organism evidence="9 10">
    <name type="scientific">Nematostella vectensis</name>
    <name type="common">Starlet sea anemone</name>
    <dbReference type="NCBI Taxonomy" id="45351"/>
    <lineage>
        <taxon>Eukaryota</taxon>
        <taxon>Metazoa</taxon>
        <taxon>Cnidaria</taxon>
        <taxon>Anthozoa</taxon>
        <taxon>Hexacorallia</taxon>
        <taxon>Actiniaria</taxon>
        <taxon>Edwardsiidae</taxon>
        <taxon>Nematostella</taxon>
    </lineage>
</organism>
<feature type="transmembrane region" description="Helical" evidence="7">
    <location>
        <begin position="105"/>
        <end position="126"/>
    </location>
</feature>
<dbReference type="GO" id="GO:0005886">
    <property type="term" value="C:plasma membrane"/>
    <property type="evidence" value="ECO:0007669"/>
    <property type="project" value="UniProtKB-SubCell"/>
</dbReference>
<keyword evidence="5 7" id="KW-0472">Membrane</keyword>
<evidence type="ECO:0000256" key="4">
    <source>
        <dbReference type="ARBA" id="ARBA00022989"/>
    </source>
</evidence>
<evidence type="ECO:0000256" key="6">
    <source>
        <dbReference type="RuleBase" id="RU000688"/>
    </source>
</evidence>
<feature type="transmembrane region" description="Helical" evidence="7">
    <location>
        <begin position="173"/>
        <end position="193"/>
    </location>
</feature>
<dbReference type="InterPro" id="IPR000276">
    <property type="entry name" value="GPCR_Rhodpsn"/>
</dbReference>
<evidence type="ECO:0000256" key="5">
    <source>
        <dbReference type="ARBA" id="ARBA00023136"/>
    </source>
</evidence>
<dbReference type="Gene3D" id="1.20.1070.10">
    <property type="entry name" value="Rhodopsin 7-helix transmembrane proteins"/>
    <property type="match status" value="1"/>
</dbReference>
<accession>A7RJF2</accession>
<feature type="transmembrane region" description="Helical" evidence="7">
    <location>
        <begin position="25"/>
        <end position="50"/>
    </location>
</feature>
<gene>
    <name evidence="9" type="ORF">NEMVEDRAFT_v1g197997</name>
</gene>
<evidence type="ECO:0000256" key="7">
    <source>
        <dbReference type="SAM" id="Phobius"/>
    </source>
</evidence>
<keyword evidence="10" id="KW-1185">Reference proteome</keyword>
<keyword evidence="4 7" id="KW-1133">Transmembrane helix</keyword>
<dbReference type="InParanoid" id="A7RJF2"/>
<dbReference type="Proteomes" id="UP000001593">
    <property type="component" value="Unassembled WGS sequence"/>
</dbReference>
<keyword evidence="6" id="KW-0807">Transducer</keyword>
<dbReference type="PhylomeDB" id="A7RJF2"/>
<evidence type="ECO:0000256" key="2">
    <source>
        <dbReference type="ARBA" id="ARBA00022475"/>
    </source>
</evidence>
<keyword evidence="6" id="KW-0675">Receptor</keyword>
<dbReference type="HOGENOM" id="CLU_009579_14_1_1"/>
<dbReference type="SUPFAM" id="SSF81321">
    <property type="entry name" value="Family A G protein-coupled receptor-like"/>
    <property type="match status" value="1"/>
</dbReference>
<dbReference type="Pfam" id="PF00001">
    <property type="entry name" value="7tm_1"/>
    <property type="match status" value="2"/>
</dbReference>
<feature type="transmembrane region" description="Helical" evidence="7">
    <location>
        <begin position="147"/>
        <end position="167"/>
    </location>
</feature>
<comment type="similarity">
    <text evidence="6">Belongs to the G-protein coupled receptor 1 family.</text>
</comment>
<dbReference type="OMA" id="CDIATAN"/>
<dbReference type="GO" id="GO:0004930">
    <property type="term" value="F:G protein-coupled receptor activity"/>
    <property type="evidence" value="ECO:0007669"/>
    <property type="project" value="UniProtKB-KW"/>
</dbReference>
<name>A7RJF2_NEMVE</name>
<evidence type="ECO:0000256" key="1">
    <source>
        <dbReference type="ARBA" id="ARBA00004651"/>
    </source>
</evidence>
<dbReference type="PANTHER" id="PTHR22750">
    <property type="entry name" value="G-PROTEIN COUPLED RECEPTOR"/>
    <property type="match status" value="1"/>
</dbReference>
<evidence type="ECO:0000259" key="8">
    <source>
        <dbReference type="PROSITE" id="PS50262"/>
    </source>
</evidence>
<dbReference type="InterPro" id="IPR017452">
    <property type="entry name" value="GPCR_Rhodpsn_7TM"/>
</dbReference>
<evidence type="ECO:0000313" key="10">
    <source>
        <dbReference type="Proteomes" id="UP000001593"/>
    </source>
</evidence>
<proteinExistence type="inferred from homology"/>
<feature type="transmembrane region" description="Helical" evidence="7">
    <location>
        <begin position="270"/>
        <end position="291"/>
    </location>
</feature>
<keyword evidence="3 6" id="KW-0812">Transmembrane</keyword>